<evidence type="ECO:0000313" key="3">
    <source>
        <dbReference type="EMBL" id="MFC6206637.1"/>
    </source>
</evidence>
<feature type="signal peptide" evidence="2">
    <location>
        <begin position="1"/>
        <end position="30"/>
    </location>
</feature>
<gene>
    <name evidence="3" type="ORF">ACFP1G_03965</name>
</gene>
<proteinExistence type="predicted"/>
<accession>A0ABW1SR54</accession>
<feature type="chain" id="PRO_5046832493" description="WxL domain-containing protein" evidence="2">
    <location>
        <begin position="31"/>
        <end position="220"/>
    </location>
</feature>
<dbReference type="Proteomes" id="UP001596254">
    <property type="component" value="Unassembled WGS sequence"/>
</dbReference>
<comment type="caution">
    <text evidence="3">The sequence shown here is derived from an EMBL/GenBank/DDBJ whole genome shotgun (WGS) entry which is preliminary data.</text>
</comment>
<organism evidence="3 4">
    <name type="scientific">Levilactobacillus tongjiangensis</name>
    <dbReference type="NCBI Taxonomy" id="2486023"/>
    <lineage>
        <taxon>Bacteria</taxon>
        <taxon>Bacillati</taxon>
        <taxon>Bacillota</taxon>
        <taxon>Bacilli</taxon>
        <taxon>Lactobacillales</taxon>
        <taxon>Lactobacillaceae</taxon>
        <taxon>Levilactobacillus</taxon>
    </lineage>
</organism>
<reference evidence="4" key="1">
    <citation type="journal article" date="2019" name="Int. J. Syst. Evol. Microbiol.">
        <title>The Global Catalogue of Microorganisms (GCM) 10K type strain sequencing project: providing services to taxonomists for standard genome sequencing and annotation.</title>
        <authorList>
            <consortium name="The Broad Institute Genomics Platform"/>
            <consortium name="The Broad Institute Genome Sequencing Center for Infectious Disease"/>
            <person name="Wu L."/>
            <person name="Ma J."/>
        </authorList>
    </citation>
    <scope>NUCLEOTIDE SEQUENCE [LARGE SCALE GENOMIC DNA]</scope>
    <source>
        <strain evidence="4">CCM 8905</strain>
    </source>
</reference>
<evidence type="ECO:0000313" key="4">
    <source>
        <dbReference type="Proteomes" id="UP001596254"/>
    </source>
</evidence>
<sequence>MTIKKIGLSTLLFSAVLLTAGAATQVQAHAATGDSTTPTTKITADSSDTATHGVMPGTTYAVWTTMPDRAGYNNVITLTADENTTYPIFDPQGVSLEEVLNGQTSYSVDQLQLSLQPRNPNDSKDYNTAGLFARTSTSEWVKVAGPGVKDIGLDAGNSTLTNNDGGLNPTNLVINFTDQNGKDAQAPLVLPISTPQPGDQPSVLGSDMTDMVHTLQADLT</sequence>
<feature type="region of interest" description="Disordered" evidence="1">
    <location>
        <begin position="29"/>
        <end position="50"/>
    </location>
</feature>
<protein>
    <recommendedName>
        <fullName evidence="5">WxL domain-containing protein</fullName>
    </recommendedName>
</protein>
<evidence type="ECO:0000256" key="2">
    <source>
        <dbReference type="SAM" id="SignalP"/>
    </source>
</evidence>
<keyword evidence="2" id="KW-0732">Signal</keyword>
<keyword evidence="4" id="KW-1185">Reference proteome</keyword>
<dbReference type="RefSeq" id="WP_125691266.1">
    <property type="nucleotide sequence ID" value="NZ_JBHSSK010000009.1"/>
</dbReference>
<dbReference type="EMBL" id="JBHSSK010000009">
    <property type="protein sequence ID" value="MFC6206637.1"/>
    <property type="molecule type" value="Genomic_DNA"/>
</dbReference>
<evidence type="ECO:0000256" key="1">
    <source>
        <dbReference type="SAM" id="MobiDB-lite"/>
    </source>
</evidence>
<evidence type="ECO:0008006" key="5">
    <source>
        <dbReference type="Google" id="ProtNLM"/>
    </source>
</evidence>
<name>A0ABW1SR54_9LACO</name>
<feature type="compositionally biased region" description="Polar residues" evidence="1">
    <location>
        <begin position="34"/>
        <end position="50"/>
    </location>
</feature>